<comment type="caution">
    <text evidence="6">The sequence shown here is derived from an EMBL/GenBank/DDBJ whole genome shotgun (WGS) entry which is preliminary data.</text>
</comment>
<dbReference type="SUPFAM" id="SSF55781">
    <property type="entry name" value="GAF domain-like"/>
    <property type="match status" value="1"/>
</dbReference>
<evidence type="ECO:0000256" key="1">
    <source>
        <dbReference type="ARBA" id="ARBA00022679"/>
    </source>
</evidence>
<accession>A0ABP5MJW5</accession>
<dbReference type="InterPro" id="IPR005561">
    <property type="entry name" value="ANTAR"/>
</dbReference>
<keyword evidence="2" id="KW-0418">Kinase</keyword>
<gene>
    <name evidence="6" type="ORF">GCM10009784_05820</name>
</gene>
<dbReference type="SMART" id="SM01012">
    <property type="entry name" value="ANTAR"/>
    <property type="match status" value="1"/>
</dbReference>
<dbReference type="PIRSF" id="PIRSF036625">
    <property type="entry name" value="GAF_ANTAR"/>
    <property type="match status" value="1"/>
</dbReference>
<proteinExistence type="predicted"/>
<feature type="domain" description="ANTAR" evidence="5">
    <location>
        <begin position="170"/>
        <end position="231"/>
    </location>
</feature>
<organism evidence="6 7">
    <name type="scientific">Arthrobacter parietis</name>
    <dbReference type="NCBI Taxonomy" id="271434"/>
    <lineage>
        <taxon>Bacteria</taxon>
        <taxon>Bacillati</taxon>
        <taxon>Actinomycetota</taxon>
        <taxon>Actinomycetes</taxon>
        <taxon>Micrococcales</taxon>
        <taxon>Micrococcaceae</taxon>
        <taxon>Arthrobacter</taxon>
    </lineage>
</organism>
<keyword evidence="4" id="KW-0804">Transcription</keyword>
<dbReference type="SUPFAM" id="SSF52172">
    <property type="entry name" value="CheY-like"/>
    <property type="match status" value="1"/>
</dbReference>
<keyword evidence="1" id="KW-0808">Transferase</keyword>
<evidence type="ECO:0000256" key="4">
    <source>
        <dbReference type="ARBA" id="ARBA00023163"/>
    </source>
</evidence>
<name>A0ABP5MJW5_9MICC</name>
<dbReference type="Pfam" id="PF03861">
    <property type="entry name" value="ANTAR"/>
    <property type="match status" value="1"/>
</dbReference>
<dbReference type="InterPro" id="IPR003018">
    <property type="entry name" value="GAF"/>
</dbReference>
<dbReference type="Proteomes" id="UP001500974">
    <property type="component" value="Unassembled WGS sequence"/>
</dbReference>
<evidence type="ECO:0000256" key="2">
    <source>
        <dbReference type="ARBA" id="ARBA00022777"/>
    </source>
</evidence>
<evidence type="ECO:0000259" key="5">
    <source>
        <dbReference type="PROSITE" id="PS50921"/>
    </source>
</evidence>
<keyword evidence="7" id="KW-1185">Reference proteome</keyword>
<dbReference type="Gene3D" id="3.30.450.40">
    <property type="match status" value="1"/>
</dbReference>
<dbReference type="RefSeq" id="WP_277357428.1">
    <property type="nucleotide sequence ID" value="NZ_BAAAON010000001.1"/>
</dbReference>
<dbReference type="EMBL" id="BAAAON010000001">
    <property type="protein sequence ID" value="GAA2173036.1"/>
    <property type="molecule type" value="Genomic_DNA"/>
</dbReference>
<evidence type="ECO:0000313" key="6">
    <source>
        <dbReference type="EMBL" id="GAA2173036.1"/>
    </source>
</evidence>
<protein>
    <submittedName>
        <fullName evidence="6">GAF and ANTAR domain-containing protein</fullName>
    </submittedName>
</protein>
<dbReference type="InterPro" id="IPR036388">
    <property type="entry name" value="WH-like_DNA-bd_sf"/>
</dbReference>
<dbReference type="InterPro" id="IPR012074">
    <property type="entry name" value="GAF_ANTAR"/>
</dbReference>
<evidence type="ECO:0000256" key="3">
    <source>
        <dbReference type="ARBA" id="ARBA00023015"/>
    </source>
</evidence>
<dbReference type="SMART" id="SM00065">
    <property type="entry name" value="GAF"/>
    <property type="match status" value="1"/>
</dbReference>
<reference evidence="7" key="1">
    <citation type="journal article" date="2019" name="Int. J. Syst. Evol. Microbiol.">
        <title>The Global Catalogue of Microorganisms (GCM) 10K type strain sequencing project: providing services to taxonomists for standard genome sequencing and annotation.</title>
        <authorList>
            <consortium name="The Broad Institute Genomics Platform"/>
            <consortium name="The Broad Institute Genome Sequencing Center for Infectious Disease"/>
            <person name="Wu L."/>
            <person name="Ma J."/>
        </authorList>
    </citation>
    <scope>NUCLEOTIDE SEQUENCE [LARGE SCALE GENOMIC DNA]</scope>
    <source>
        <strain evidence="7">JCM 14917</strain>
    </source>
</reference>
<dbReference type="Pfam" id="PF13185">
    <property type="entry name" value="GAF_2"/>
    <property type="match status" value="1"/>
</dbReference>
<dbReference type="InterPro" id="IPR029016">
    <property type="entry name" value="GAF-like_dom_sf"/>
</dbReference>
<dbReference type="InterPro" id="IPR011006">
    <property type="entry name" value="CheY-like_superfamily"/>
</dbReference>
<dbReference type="Gene3D" id="1.10.10.10">
    <property type="entry name" value="Winged helix-like DNA-binding domain superfamily/Winged helix DNA-binding domain"/>
    <property type="match status" value="1"/>
</dbReference>
<sequence>MIKKPPLDELSAAVGRILGVLLTQEKVDDAVHHLAQAVKESIPSAVGAGVSILDSSGQRTSTGFTDPVVQQADRFQYELGQGPCLTAWASEEQVLVDDVALDRRWPEWSAAVRELPIRSVASVPLMVEGHAIGALKAYAGEPGVFTIETTSLMHILVSPAATLLSHIQSRETVERMSEGLQTALHSRDLINQACGILLERKGLTSEQALMELMKTARQERTSLRGVSAELVAGTTARNT</sequence>
<dbReference type="PROSITE" id="PS50921">
    <property type="entry name" value="ANTAR"/>
    <property type="match status" value="1"/>
</dbReference>
<keyword evidence="3" id="KW-0805">Transcription regulation</keyword>
<evidence type="ECO:0000313" key="7">
    <source>
        <dbReference type="Proteomes" id="UP001500974"/>
    </source>
</evidence>